<sequence length="65" mass="7537">MNFSPKAIRFIVEALEYRIEAYQKQLETENLNDDEVSDITNDMMFLESLSQELKKALPTIAPPVF</sequence>
<accession>A0A846H420</accession>
<organism evidence="1 2">
    <name type="scientific">Hassallia byssoidea VB512170</name>
    <dbReference type="NCBI Taxonomy" id="1304833"/>
    <lineage>
        <taxon>Bacteria</taxon>
        <taxon>Bacillati</taxon>
        <taxon>Cyanobacteriota</taxon>
        <taxon>Cyanophyceae</taxon>
        <taxon>Nostocales</taxon>
        <taxon>Tolypothrichaceae</taxon>
        <taxon>Hassallia</taxon>
    </lineage>
</organism>
<protein>
    <submittedName>
        <fullName evidence="1">Uncharacterized protein</fullName>
    </submittedName>
</protein>
<keyword evidence="2" id="KW-1185">Reference proteome</keyword>
<evidence type="ECO:0000313" key="2">
    <source>
        <dbReference type="Proteomes" id="UP000031549"/>
    </source>
</evidence>
<dbReference type="EMBL" id="JTCM02000002">
    <property type="protein sequence ID" value="NEU71311.1"/>
    <property type="molecule type" value="Genomic_DNA"/>
</dbReference>
<proteinExistence type="predicted"/>
<comment type="caution">
    <text evidence="1">The sequence shown here is derived from an EMBL/GenBank/DDBJ whole genome shotgun (WGS) entry which is preliminary data.</text>
</comment>
<name>A0A846H420_9CYAN</name>
<dbReference type="RefSeq" id="WP_039748632.1">
    <property type="nucleotide sequence ID" value="NZ_JTCM02000002.1"/>
</dbReference>
<evidence type="ECO:0000313" key="1">
    <source>
        <dbReference type="EMBL" id="NEU71311.1"/>
    </source>
</evidence>
<dbReference type="AlphaFoldDB" id="A0A846H420"/>
<dbReference type="Proteomes" id="UP000031549">
    <property type="component" value="Unassembled WGS sequence"/>
</dbReference>
<gene>
    <name evidence="1" type="ORF">PI95_001605</name>
</gene>
<reference evidence="1 2" key="1">
    <citation type="journal article" date="2015" name="Genome Announc.">
        <title>Draft Genome Sequence of Cyanobacterium Hassallia byssoidea Strain VB512170, Isolated from Monuments in India.</title>
        <authorList>
            <person name="Singh D."/>
            <person name="Chandrababunaidu M.M."/>
            <person name="Panda A."/>
            <person name="Sen D."/>
            <person name="Bhattacharyya S."/>
            <person name="Adhikary S.P."/>
            <person name="Tripathy S."/>
        </authorList>
    </citation>
    <scope>NUCLEOTIDE SEQUENCE [LARGE SCALE GENOMIC DNA]</scope>
    <source>
        <strain evidence="1 2">VB512170</strain>
    </source>
</reference>